<evidence type="ECO:0000313" key="6">
    <source>
        <dbReference type="Proteomes" id="UP001187192"/>
    </source>
</evidence>
<feature type="domain" description="Bulb-type lectin" evidence="4">
    <location>
        <begin position="1"/>
        <end position="115"/>
    </location>
</feature>
<proteinExistence type="predicted"/>
<dbReference type="SMART" id="SM00108">
    <property type="entry name" value="B_lectin"/>
    <property type="match status" value="1"/>
</dbReference>
<dbReference type="PANTHER" id="PTHR32444">
    <property type="entry name" value="BULB-TYPE LECTIN DOMAIN-CONTAINING PROTEIN"/>
    <property type="match status" value="1"/>
</dbReference>
<evidence type="ECO:0000256" key="3">
    <source>
        <dbReference type="ARBA" id="ARBA00023180"/>
    </source>
</evidence>
<dbReference type="EMBL" id="BTGU01000108">
    <property type="protein sequence ID" value="GMN61247.1"/>
    <property type="molecule type" value="Genomic_DNA"/>
</dbReference>
<protein>
    <recommendedName>
        <fullName evidence="4">Bulb-type lectin domain-containing protein</fullName>
    </recommendedName>
</protein>
<accession>A0AA88DT05</accession>
<comment type="caution">
    <text evidence="5">The sequence shown here is derived from an EMBL/GenBank/DDBJ whole genome shotgun (WGS) entry which is preliminary data.</text>
</comment>
<organism evidence="5 6">
    <name type="scientific">Ficus carica</name>
    <name type="common">Common fig</name>
    <dbReference type="NCBI Taxonomy" id="3494"/>
    <lineage>
        <taxon>Eukaryota</taxon>
        <taxon>Viridiplantae</taxon>
        <taxon>Streptophyta</taxon>
        <taxon>Embryophyta</taxon>
        <taxon>Tracheophyta</taxon>
        <taxon>Spermatophyta</taxon>
        <taxon>Magnoliopsida</taxon>
        <taxon>eudicotyledons</taxon>
        <taxon>Gunneridae</taxon>
        <taxon>Pentapetalae</taxon>
        <taxon>rosids</taxon>
        <taxon>fabids</taxon>
        <taxon>Rosales</taxon>
        <taxon>Moraceae</taxon>
        <taxon>Ficeae</taxon>
        <taxon>Ficus</taxon>
    </lineage>
</organism>
<keyword evidence="2" id="KW-1015">Disulfide bond</keyword>
<keyword evidence="3" id="KW-0325">Glycoprotein</keyword>
<dbReference type="InterPro" id="IPR036426">
    <property type="entry name" value="Bulb-type_lectin_dom_sf"/>
</dbReference>
<dbReference type="Pfam" id="PF01453">
    <property type="entry name" value="B_lectin"/>
    <property type="match status" value="1"/>
</dbReference>
<dbReference type="PROSITE" id="PS50927">
    <property type="entry name" value="BULB_LECTIN"/>
    <property type="match status" value="1"/>
</dbReference>
<dbReference type="CDD" id="cd00028">
    <property type="entry name" value="B_lectin"/>
    <property type="match status" value="1"/>
</dbReference>
<reference evidence="5" key="1">
    <citation type="submission" date="2023-07" db="EMBL/GenBank/DDBJ databases">
        <title>draft genome sequence of fig (Ficus carica).</title>
        <authorList>
            <person name="Takahashi T."/>
            <person name="Nishimura K."/>
        </authorList>
    </citation>
    <scope>NUCLEOTIDE SEQUENCE</scope>
</reference>
<dbReference type="AlphaFoldDB" id="A0AA88DT05"/>
<evidence type="ECO:0000313" key="5">
    <source>
        <dbReference type="EMBL" id="GMN61247.1"/>
    </source>
</evidence>
<dbReference type="Proteomes" id="UP001187192">
    <property type="component" value="Unassembled WGS sequence"/>
</dbReference>
<name>A0AA88DT05_FICCA</name>
<sequence length="173" mass="19162">MTSLQMTPSPETKPLYPQAGVLGFFEPSNSSNFYIGMWHSQVTPQTVVWVANRENPVSYKSSSKLNISDGNLVLFNESGIPIWSTGSASVQAVLHDDGNLLPGGKIAYNKITKKHQRLTSWKNSDDPAPGLFSLEISLSDNSFTILWNSSRRYWSSGSWNGQILSLVPEMTHN</sequence>
<dbReference type="InterPro" id="IPR001480">
    <property type="entry name" value="Bulb-type_lectin_dom"/>
</dbReference>
<gene>
    <name evidence="5" type="ORF">TIFTF001_030323</name>
</gene>
<dbReference type="PANTHER" id="PTHR32444:SF247">
    <property type="entry name" value="OS01G0958200 PROTEIN"/>
    <property type="match status" value="1"/>
</dbReference>
<dbReference type="Gene3D" id="2.90.10.10">
    <property type="entry name" value="Bulb-type lectin domain"/>
    <property type="match status" value="1"/>
</dbReference>
<evidence type="ECO:0000256" key="1">
    <source>
        <dbReference type="ARBA" id="ARBA00022729"/>
    </source>
</evidence>
<evidence type="ECO:0000259" key="4">
    <source>
        <dbReference type="PROSITE" id="PS50927"/>
    </source>
</evidence>
<keyword evidence="1" id="KW-0732">Signal</keyword>
<keyword evidence="6" id="KW-1185">Reference proteome</keyword>
<evidence type="ECO:0000256" key="2">
    <source>
        <dbReference type="ARBA" id="ARBA00023157"/>
    </source>
</evidence>
<dbReference type="SUPFAM" id="SSF51110">
    <property type="entry name" value="alpha-D-mannose-specific plant lectins"/>
    <property type="match status" value="1"/>
</dbReference>